<dbReference type="GO" id="GO:0016747">
    <property type="term" value="F:acyltransferase activity, transferring groups other than amino-acyl groups"/>
    <property type="evidence" value="ECO:0007669"/>
    <property type="project" value="InterPro"/>
</dbReference>
<sequence length="177" mass="20098">MLQEGFLMRPMQSGKDLLKITHRFLFPWSTPEKTQTIWETYALEQEEGIRTVFVIENQNEILGYGSLLRKSENPTFQGSNIPEVNAIWIDESCRRQGLGKALIQVIECLAIEEGYHQIGIGVGLYQDYGPAQRLYFQLGYIPDGNGITYKGAITKPGESYPLDDDLLLWLVKPLAKT</sequence>
<dbReference type="PROSITE" id="PS51186">
    <property type="entry name" value="GNAT"/>
    <property type="match status" value="1"/>
</dbReference>
<dbReference type="HOGENOM" id="CLU_121411_0_0_0"/>
<dbReference type="eggNOG" id="COG0456">
    <property type="taxonomic scope" value="Bacteria"/>
</dbReference>
<name>F8L9B0_SIMNZ</name>
<dbReference type="EMBL" id="FR872582">
    <property type="protein sequence ID" value="CCB89429.1"/>
    <property type="molecule type" value="Genomic_DNA"/>
</dbReference>
<dbReference type="STRING" id="331113.SNE_A15520"/>
<dbReference type="SUPFAM" id="SSF55729">
    <property type="entry name" value="Acyl-CoA N-acyltransferases (Nat)"/>
    <property type="match status" value="1"/>
</dbReference>
<dbReference type="Gene3D" id="3.40.630.30">
    <property type="match status" value="1"/>
</dbReference>
<proteinExistence type="predicted"/>
<organism evidence="2 3">
    <name type="scientific">Simkania negevensis (strain ATCC VR-1471 / DSM 27360 / Z)</name>
    <dbReference type="NCBI Taxonomy" id="331113"/>
    <lineage>
        <taxon>Bacteria</taxon>
        <taxon>Pseudomonadati</taxon>
        <taxon>Chlamydiota</taxon>
        <taxon>Chlamydiia</taxon>
        <taxon>Parachlamydiales</taxon>
        <taxon>Simkaniaceae</taxon>
        <taxon>Simkania</taxon>
    </lineage>
</organism>
<dbReference type="Pfam" id="PF00583">
    <property type="entry name" value="Acetyltransf_1"/>
    <property type="match status" value="1"/>
</dbReference>
<dbReference type="KEGG" id="sng:SNE_A15520"/>
<protein>
    <submittedName>
        <fullName evidence="2">Acetyltransferase, GNAT family</fullName>
    </submittedName>
</protein>
<keyword evidence="2" id="KW-0808">Transferase</keyword>
<keyword evidence="3" id="KW-1185">Reference proteome</keyword>
<dbReference type="CDD" id="cd04301">
    <property type="entry name" value="NAT_SF"/>
    <property type="match status" value="1"/>
</dbReference>
<reference evidence="2 3" key="2">
    <citation type="journal article" date="2011" name="Mol. Biol. Evol.">
        <title>Unity in variety--the pan-genome of the Chlamydiae.</title>
        <authorList>
            <person name="Collingro A."/>
            <person name="Tischler P."/>
            <person name="Weinmaier T."/>
            <person name="Penz T."/>
            <person name="Heinz E."/>
            <person name="Brunham R.C."/>
            <person name="Read T.D."/>
            <person name="Bavoil P.M."/>
            <person name="Sachse K."/>
            <person name="Kahane S."/>
            <person name="Friedman M.G."/>
            <person name="Rattei T."/>
            <person name="Myers G.S."/>
            <person name="Horn M."/>
        </authorList>
    </citation>
    <scope>NUCLEOTIDE SEQUENCE [LARGE SCALE GENOMIC DNA]</scope>
    <source>
        <strain evidence="3">ATCC VR-1471 / Z</strain>
    </source>
</reference>
<feature type="domain" description="N-acetyltransferase" evidence="1">
    <location>
        <begin position="6"/>
        <end position="175"/>
    </location>
</feature>
<dbReference type="Proteomes" id="UP000000496">
    <property type="component" value="Chromosome gsn.131"/>
</dbReference>
<evidence type="ECO:0000259" key="1">
    <source>
        <dbReference type="PROSITE" id="PS51186"/>
    </source>
</evidence>
<gene>
    <name evidence="2" type="ordered locus">SNE_A15520</name>
</gene>
<dbReference type="InterPro" id="IPR016181">
    <property type="entry name" value="Acyl_CoA_acyltransferase"/>
</dbReference>
<evidence type="ECO:0000313" key="2">
    <source>
        <dbReference type="EMBL" id="CCB89429.1"/>
    </source>
</evidence>
<dbReference type="InterPro" id="IPR000182">
    <property type="entry name" value="GNAT_dom"/>
</dbReference>
<accession>F8L9B0</accession>
<dbReference type="AlphaFoldDB" id="F8L9B0"/>
<evidence type="ECO:0000313" key="3">
    <source>
        <dbReference type="Proteomes" id="UP000000496"/>
    </source>
</evidence>
<reference key="1">
    <citation type="journal article" date="2011" name="Mol. Biol. Evol.">
        <title>Unity in variety -- the pan-genome of the Chlamydiae.</title>
        <authorList>
            <person name="Collingro A."/>
            <person name="Tischler P."/>
            <person name="Weinmaier T."/>
            <person name="Penz T."/>
            <person name="Heinz E."/>
            <person name="Brunham R.C."/>
            <person name="Read T.D."/>
            <person name="Bavoil P.M."/>
            <person name="Sachse K."/>
            <person name="Kahane S."/>
            <person name="Friedman M.G."/>
            <person name="Rattei T."/>
            <person name="Myers G.S.A."/>
            <person name="Horn M."/>
        </authorList>
    </citation>
    <scope>NUCLEOTIDE SEQUENCE</scope>
    <source>
        <strain>Z</strain>
    </source>
</reference>